<keyword evidence="2" id="KW-1185">Reference proteome</keyword>
<evidence type="ECO:0000313" key="2">
    <source>
        <dbReference type="Proteomes" id="UP000828390"/>
    </source>
</evidence>
<comment type="caution">
    <text evidence="1">The sequence shown here is derived from an EMBL/GenBank/DDBJ whole genome shotgun (WGS) entry which is preliminary data.</text>
</comment>
<sequence>MILQAIKDLRKNIDDSFDKLEYITKQELIDVMASKMQSLQKNREQCISYQTDLKCFDDTLQDIRHKNKELIFIAQTKYLPQLIESITFIGDILHHNEYAMEFVPNKTIEQLVPNITCLGRFIQPNKVISMHSKIKHKLSISGIDSWSCYPYGMCEVDKLTIVVDNRNSRVKVLDEQSQVISHVDVPVTPWDICTVSDHEVAVTVDDDTITHGVQFFSLVNKQLSKSNNYQLDHACRGIACHKNDLFITSYTALYHYNIDKTLILKKKLYEDTSKKQTGKFKHLKSKASIFNTSS</sequence>
<dbReference type="Gene3D" id="2.120.10.30">
    <property type="entry name" value="TolB, C-terminal domain"/>
    <property type="match status" value="1"/>
</dbReference>
<organism evidence="1 2">
    <name type="scientific">Dreissena polymorpha</name>
    <name type="common">Zebra mussel</name>
    <name type="synonym">Mytilus polymorpha</name>
    <dbReference type="NCBI Taxonomy" id="45954"/>
    <lineage>
        <taxon>Eukaryota</taxon>
        <taxon>Metazoa</taxon>
        <taxon>Spiralia</taxon>
        <taxon>Lophotrochozoa</taxon>
        <taxon>Mollusca</taxon>
        <taxon>Bivalvia</taxon>
        <taxon>Autobranchia</taxon>
        <taxon>Heteroconchia</taxon>
        <taxon>Euheterodonta</taxon>
        <taxon>Imparidentia</taxon>
        <taxon>Neoheterodontei</taxon>
        <taxon>Myida</taxon>
        <taxon>Dreissenoidea</taxon>
        <taxon>Dreissenidae</taxon>
        <taxon>Dreissena</taxon>
    </lineage>
</organism>
<dbReference type="Proteomes" id="UP000828390">
    <property type="component" value="Unassembled WGS sequence"/>
</dbReference>
<accession>A0A9D4H4G3</accession>
<dbReference type="AlphaFoldDB" id="A0A9D4H4G3"/>
<dbReference type="SUPFAM" id="SSF63829">
    <property type="entry name" value="Calcium-dependent phosphotriesterase"/>
    <property type="match status" value="1"/>
</dbReference>
<dbReference type="EMBL" id="JAIWYP010000005">
    <property type="protein sequence ID" value="KAH3828117.1"/>
    <property type="molecule type" value="Genomic_DNA"/>
</dbReference>
<proteinExistence type="predicted"/>
<protein>
    <submittedName>
        <fullName evidence="1">Uncharacterized protein</fullName>
    </submittedName>
</protein>
<name>A0A9D4H4G3_DREPO</name>
<dbReference type="InterPro" id="IPR011042">
    <property type="entry name" value="6-blade_b-propeller_TolB-like"/>
</dbReference>
<gene>
    <name evidence="1" type="ORF">DPMN_130068</name>
</gene>
<reference evidence="1" key="2">
    <citation type="submission" date="2020-11" db="EMBL/GenBank/DDBJ databases">
        <authorList>
            <person name="McCartney M.A."/>
            <person name="Auch B."/>
            <person name="Kono T."/>
            <person name="Mallez S."/>
            <person name="Becker A."/>
            <person name="Gohl D.M."/>
            <person name="Silverstein K.A.T."/>
            <person name="Koren S."/>
            <person name="Bechman K.B."/>
            <person name="Herman A."/>
            <person name="Abrahante J.E."/>
            <person name="Garbe J."/>
        </authorList>
    </citation>
    <scope>NUCLEOTIDE SEQUENCE</scope>
    <source>
        <strain evidence="1">Duluth1</strain>
        <tissue evidence="1">Whole animal</tissue>
    </source>
</reference>
<reference evidence="1" key="1">
    <citation type="journal article" date="2019" name="bioRxiv">
        <title>The Genome of the Zebra Mussel, Dreissena polymorpha: A Resource for Invasive Species Research.</title>
        <authorList>
            <person name="McCartney M.A."/>
            <person name="Auch B."/>
            <person name="Kono T."/>
            <person name="Mallez S."/>
            <person name="Zhang Y."/>
            <person name="Obille A."/>
            <person name="Becker A."/>
            <person name="Abrahante J.E."/>
            <person name="Garbe J."/>
            <person name="Badalamenti J.P."/>
            <person name="Herman A."/>
            <person name="Mangelson H."/>
            <person name="Liachko I."/>
            <person name="Sullivan S."/>
            <person name="Sone E.D."/>
            <person name="Koren S."/>
            <person name="Silverstein K.A.T."/>
            <person name="Beckman K.B."/>
            <person name="Gohl D.M."/>
        </authorList>
    </citation>
    <scope>NUCLEOTIDE SEQUENCE</scope>
    <source>
        <strain evidence="1">Duluth1</strain>
        <tissue evidence="1">Whole animal</tissue>
    </source>
</reference>
<evidence type="ECO:0000313" key="1">
    <source>
        <dbReference type="EMBL" id="KAH3828117.1"/>
    </source>
</evidence>